<dbReference type="PANTHER" id="PTHR34472">
    <property type="entry name" value="SULFUR CARRIER PROTEIN THIS"/>
    <property type="match status" value="1"/>
</dbReference>
<evidence type="ECO:0000313" key="1">
    <source>
        <dbReference type="EMBL" id="UFP94029.1"/>
    </source>
</evidence>
<dbReference type="Gene3D" id="3.10.20.30">
    <property type="match status" value="1"/>
</dbReference>
<dbReference type="EMBL" id="CP063845">
    <property type="protein sequence ID" value="UFP94029.1"/>
    <property type="molecule type" value="Genomic_DNA"/>
</dbReference>
<accession>A0ABY3PKB6</accession>
<dbReference type="NCBIfam" id="TIGR01683">
    <property type="entry name" value="thiS"/>
    <property type="match status" value="1"/>
</dbReference>
<protein>
    <submittedName>
        <fullName evidence="1">Thiamine biosynthesis protein ThiS</fullName>
    </submittedName>
</protein>
<dbReference type="Proteomes" id="UP001054846">
    <property type="component" value="Chromosome"/>
</dbReference>
<dbReference type="InterPro" id="IPR010035">
    <property type="entry name" value="Thi_S"/>
</dbReference>
<reference evidence="1 2" key="1">
    <citation type="journal article" date="2021" name="Genome Biol. Evol.">
        <title>Complete Genome Sequencing of a Novel Gloeobacter Species from a Waterfall Cave in Mexico.</title>
        <authorList>
            <person name="Saw J.H."/>
            <person name="Cardona T."/>
            <person name="Montejano G."/>
        </authorList>
    </citation>
    <scope>NUCLEOTIDE SEQUENCE [LARGE SCALE GENOMIC DNA]</scope>
    <source>
        <strain evidence="1">MG652769</strain>
    </source>
</reference>
<dbReference type="PANTHER" id="PTHR34472:SF1">
    <property type="entry name" value="SULFUR CARRIER PROTEIN THIS"/>
    <property type="match status" value="1"/>
</dbReference>
<keyword evidence="2" id="KW-1185">Reference proteome</keyword>
<dbReference type="InterPro" id="IPR012675">
    <property type="entry name" value="Beta-grasp_dom_sf"/>
</dbReference>
<dbReference type="CDD" id="cd00565">
    <property type="entry name" value="Ubl_ThiS"/>
    <property type="match status" value="1"/>
</dbReference>
<evidence type="ECO:0000313" key="2">
    <source>
        <dbReference type="Proteomes" id="UP001054846"/>
    </source>
</evidence>
<dbReference type="Pfam" id="PF02597">
    <property type="entry name" value="ThiS"/>
    <property type="match status" value="1"/>
</dbReference>
<sequence length="68" mass="7408">MVETVCVNGEQRTFAPGTTISAMLAQLALEPRLLVIERNGDILHRQDWQKTTVAPGDRFEIVTVVGGG</sequence>
<proteinExistence type="predicted"/>
<gene>
    <name evidence="1" type="primary">thiS</name>
    <name evidence="1" type="ORF">ISF26_20040</name>
</gene>
<name>A0ABY3PKB6_9CYAN</name>
<dbReference type="InterPro" id="IPR016155">
    <property type="entry name" value="Mopterin_synth/thiamin_S_b"/>
</dbReference>
<organism evidence="1 2">
    <name type="scientific">Gloeobacter morelensis MG652769</name>
    <dbReference type="NCBI Taxonomy" id="2781736"/>
    <lineage>
        <taxon>Bacteria</taxon>
        <taxon>Bacillati</taxon>
        <taxon>Cyanobacteriota</taxon>
        <taxon>Cyanophyceae</taxon>
        <taxon>Gloeobacterales</taxon>
        <taxon>Gloeobacteraceae</taxon>
        <taxon>Gloeobacter</taxon>
        <taxon>Gloeobacter morelensis</taxon>
    </lineage>
</organism>
<dbReference type="SUPFAM" id="SSF54285">
    <property type="entry name" value="MoaD/ThiS"/>
    <property type="match status" value="1"/>
</dbReference>
<dbReference type="RefSeq" id="WP_230841087.1">
    <property type="nucleotide sequence ID" value="NZ_CP063845.1"/>
</dbReference>
<dbReference type="InterPro" id="IPR003749">
    <property type="entry name" value="ThiS/MoaD-like"/>
</dbReference>